<gene>
    <name evidence="2" type="ORF">E3N88_20207</name>
</gene>
<protein>
    <submittedName>
        <fullName evidence="2">Uncharacterized protein</fullName>
    </submittedName>
</protein>
<dbReference type="Proteomes" id="UP000326396">
    <property type="component" value="Linkage Group LG19"/>
</dbReference>
<evidence type="ECO:0000256" key="1">
    <source>
        <dbReference type="SAM" id="MobiDB-lite"/>
    </source>
</evidence>
<reference evidence="2 3" key="1">
    <citation type="submission" date="2019-05" db="EMBL/GenBank/DDBJ databases">
        <title>Mikania micrantha, genome provides insights into the molecular mechanism of rapid growth.</title>
        <authorList>
            <person name="Liu B."/>
        </authorList>
    </citation>
    <scope>NUCLEOTIDE SEQUENCE [LARGE SCALE GENOMIC DNA]</scope>
    <source>
        <strain evidence="2">NLD-2019</strain>
        <tissue evidence="2">Leaf</tissue>
    </source>
</reference>
<name>A0A5N6NGT4_9ASTR</name>
<feature type="region of interest" description="Disordered" evidence="1">
    <location>
        <begin position="1"/>
        <end position="21"/>
    </location>
</feature>
<organism evidence="2 3">
    <name type="scientific">Mikania micrantha</name>
    <name type="common">bitter vine</name>
    <dbReference type="NCBI Taxonomy" id="192012"/>
    <lineage>
        <taxon>Eukaryota</taxon>
        <taxon>Viridiplantae</taxon>
        <taxon>Streptophyta</taxon>
        <taxon>Embryophyta</taxon>
        <taxon>Tracheophyta</taxon>
        <taxon>Spermatophyta</taxon>
        <taxon>Magnoliopsida</taxon>
        <taxon>eudicotyledons</taxon>
        <taxon>Gunneridae</taxon>
        <taxon>Pentapetalae</taxon>
        <taxon>asterids</taxon>
        <taxon>campanulids</taxon>
        <taxon>Asterales</taxon>
        <taxon>Asteraceae</taxon>
        <taxon>Asteroideae</taxon>
        <taxon>Heliantheae alliance</taxon>
        <taxon>Eupatorieae</taxon>
        <taxon>Mikania</taxon>
    </lineage>
</organism>
<accession>A0A5N6NGT4</accession>
<keyword evidence="3" id="KW-1185">Reference proteome</keyword>
<proteinExistence type="predicted"/>
<sequence>MEVAPAVDNSGSAKRRKVGNAELRLSSSRSVRITGLDGDDVINSSEKKELISGPCADETSCCSGDTPASCCSSDGSIMLKPTCVDLEEKAEIETTVRGNSDRIESLHHQINSQLLSPNFMAGYLTTPASESTVDSGELQPLKIDSRRTVPPEKTPPAAELEEFFSAAEKDLQNRFKDKYVQLRHCKRRSIERSFRVDSTKAMKKMNDHPIVKTVSKIQKLRYLSAVARVGTQNGGDGIVGDLVWCTSISFSSIHFVSVISAILSDHKRTNYATTNYS</sequence>
<evidence type="ECO:0000313" key="3">
    <source>
        <dbReference type="Proteomes" id="UP000326396"/>
    </source>
</evidence>
<dbReference type="OrthoDB" id="6373236at2759"/>
<comment type="caution">
    <text evidence="2">The sequence shown here is derived from an EMBL/GenBank/DDBJ whole genome shotgun (WGS) entry which is preliminary data.</text>
</comment>
<evidence type="ECO:0000313" key="2">
    <source>
        <dbReference type="EMBL" id="KAD4888134.1"/>
    </source>
</evidence>
<dbReference type="EMBL" id="SZYD01000011">
    <property type="protein sequence ID" value="KAD4888134.1"/>
    <property type="molecule type" value="Genomic_DNA"/>
</dbReference>
<dbReference type="AlphaFoldDB" id="A0A5N6NGT4"/>